<gene>
    <name evidence="2" type="ordered locus">Lbys_1701</name>
</gene>
<dbReference type="STRING" id="649349.Lbys_1701"/>
<dbReference type="SUPFAM" id="SSF54001">
    <property type="entry name" value="Cysteine proteinases"/>
    <property type="match status" value="1"/>
</dbReference>
<reference key="1">
    <citation type="submission" date="2010-11" db="EMBL/GenBank/DDBJ databases">
        <title>The complete genome of Leadbetterella byssophila DSM 17132.</title>
        <authorList>
            <consortium name="US DOE Joint Genome Institute (JGI-PGF)"/>
            <person name="Lucas S."/>
            <person name="Copeland A."/>
            <person name="Lapidus A."/>
            <person name="Glavina del Rio T."/>
            <person name="Dalin E."/>
            <person name="Tice H."/>
            <person name="Bruce D."/>
            <person name="Goodwin L."/>
            <person name="Pitluck S."/>
            <person name="Kyrpides N."/>
            <person name="Mavromatis K."/>
            <person name="Ivanova N."/>
            <person name="Teshima H."/>
            <person name="Brettin T."/>
            <person name="Detter J.C."/>
            <person name="Han C."/>
            <person name="Tapia R."/>
            <person name="Land M."/>
            <person name="Hauser L."/>
            <person name="Markowitz V."/>
            <person name="Cheng J.-F."/>
            <person name="Hugenholtz P."/>
            <person name="Woyke T."/>
            <person name="Wu D."/>
            <person name="Tindall B."/>
            <person name="Pomrenke H.G."/>
            <person name="Brambilla E."/>
            <person name="Klenk H.-P."/>
            <person name="Eisen J.A."/>
        </authorList>
    </citation>
    <scope>NUCLEOTIDE SEQUENCE [LARGE SCALE GENOMIC DNA]</scope>
    <source>
        <strain>DSM 17132</strain>
    </source>
</reference>
<evidence type="ECO:0000313" key="2">
    <source>
        <dbReference type="EMBL" id="ADQ17408.1"/>
    </source>
</evidence>
<dbReference type="Gene3D" id="2.30.260.10">
    <property type="entry name" value="putative xylanase like domain"/>
    <property type="match status" value="1"/>
</dbReference>
<protein>
    <recommendedName>
        <fullName evidence="4">DUF1460 domain-containing protein</fullName>
    </recommendedName>
</protein>
<dbReference type="RefSeq" id="WP_013408457.1">
    <property type="nucleotide sequence ID" value="NC_014655.1"/>
</dbReference>
<dbReference type="InterPro" id="IPR038765">
    <property type="entry name" value="Papain-like_cys_pep_sf"/>
</dbReference>
<dbReference type="Gene3D" id="1.10.3670.10">
    <property type="entry name" value="Putative xylanase like domain"/>
    <property type="match status" value="1"/>
</dbReference>
<dbReference type="AlphaFoldDB" id="E4RZI4"/>
<evidence type="ECO:0008006" key="4">
    <source>
        <dbReference type="Google" id="ProtNLM"/>
    </source>
</evidence>
<evidence type="ECO:0000256" key="1">
    <source>
        <dbReference type="SAM" id="SignalP"/>
    </source>
</evidence>
<feature type="chain" id="PRO_5003187060" description="DUF1460 domain-containing protein" evidence="1">
    <location>
        <begin position="17"/>
        <end position="262"/>
    </location>
</feature>
<keyword evidence="3" id="KW-1185">Reference proteome</keyword>
<dbReference type="HOGENOM" id="CLU_065574_0_0_10"/>
<reference evidence="2 3" key="2">
    <citation type="journal article" date="2011" name="Stand. Genomic Sci.">
        <title>Complete genome sequence of Leadbetterella byssophila type strain (4M15).</title>
        <authorList>
            <person name="Abt B."/>
            <person name="Teshima H."/>
            <person name="Lucas S."/>
            <person name="Lapidus A."/>
            <person name="Del Rio T.G."/>
            <person name="Nolan M."/>
            <person name="Tice H."/>
            <person name="Cheng J.F."/>
            <person name="Pitluck S."/>
            <person name="Liolios K."/>
            <person name="Pagani I."/>
            <person name="Ivanova N."/>
            <person name="Mavromatis K."/>
            <person name="Pati A."/>
            <person name="Tapia R."/>
            <person name="Han C."/>
            <person name="Goodwin L."/>
            <person name="Chen A."/>
            <person name="Palaniappan K."/>
            <person name="Land M."/>
            <person name="Hauser L."/>
            <person name="Chang Y.J."/>
            <person name="Jeffries C.D."/>
            <person name="Rohde M."/>
            <person name="Goker M."/>
            <person name="Tindall B.J."/>
            <person name="Detter J.C."/>
            <person name="Woyke T."/>
            <person name="Bristow J."/>
            <person name="Eisen J.A."/>
            <person name="Markowitz V."/>
            <person name="Hugenholtz P."/>
            <person name="Klenk H.P."/>
            <person name="Kyrpides N.C."/>
        </authorList>
    </citation>
    <scope>NUCLEOTIDE SEQUENCE [LARGE SCALE GENOMIC DNA]</scope>
    <source>
        <strain evidence="3">DSM 17132 / JCM 16389 / KACC 11308 / NBRC 106382 / 4M15</strain>
    </source>
</reference>
<dbReference type="OrthoDB" id="1409585at2"/>
<evidence type="ECO:0000313" key="3">
    <source>
        <dbReference type="Proteomes" id="UP000007435"/>
    </source>
</evidence>
<dbReference type="Pfam" id="PF07313">
    <property type="entry name" value="AmiA-like"/>
    <property type="match status" value="1"/>
</dbReference>
<keyword evidence="1" id="KW-0732">Signal</keyword>
<proteinExistence type="predicted"/>
<feature type="signal peptide" evidence="1">
    <location>
        <begin position="1"/>
        <end position="16"/>
    </location>
</feature>
<name>E4RZI4_LEAB4</name>
<dbReference type="eggNOG" id="COG0657">
    <property type="taxonomic scope" value="Bacteria"/>
</dbReference>
<dbReference type="KEGG" id="lby:Lbys_1701"/>
<dbReference type="Proteomes" id="UP000007435">
    <property type="component" value="Chromosome"/>
</dbReference>
<organism evidence="2 3">
    <name type="scientific">Leadbetterella byssophila (strain DSM 17132 / JCM 16389 / KACC 11308 / NBRC 106382 / 4M15)</name>
    <dbReference type="NCBI Taxonomy" id="649349"/>
    <lineage>
        <taxon>Bacteria</taxon>
        <taxon>Pseudomonadati</taxon>
        <taxon>Bacteroidota</taxon>
        <taxon>Cytophagia</taxon>
        <taxon>Cytophagales</taxon>
        <taxon>Leadbetterellaceae</taxon>
        <taxon>Leadbetterella</taxon>
    </lineage>
</organism>
<sequence>MRLFLFFFFCSFASLAQMNEIFQKPPKEKMSATMIDVATGFLGKPYVAATLEKSPEALVINLEEFDCFTLVENVLAISLAKHNAEAGWDIYREYLQVLRYRNGVIDGYGSRMHYFLDWARQATENGFLMNITEDIGEVQDKPIHFMSNNRKLYPALADEKVYKEIQASEEELNEGPFYYVPKEKFKAIESQIKEGDIIAFTSNVKGLDVNHEGIAVQKKGKWHLLHASLEEKKVVVSQETLEQYLNRIKKHSGIMIFRVTKQ</sequence>
<dbReference type="InterPro" id="IPR010846">
    <property type="entry name" value="AmiA-like"/>
</dbReference>
<dbReference type="EMBL" id="CP002305">
    <property type="protein sequence ID" value="ADQ17408.1"/>
    <property type="molecule type" value="Genomic_DNA"/>
</dbReference>
<accession>E4RZI4</accession>